<dbReference type="AlphaFoldDB" id="A0AA35R008"/>
<dbReference type="GO" id="GO:0016491">
    <property type="term" value="F:oxidoreductase activity"/>
    <property type="evidence" value="ECO:0007669"/>
    <property type="project" value="TreeGrafter"/>
</dbReference>
<accession>A0AA35R008</accession>
<dbReference type="EMBL" id="CASHTH010000354">
    <property type="protein sequence ID" value="CAI7998905.1"/>
    <property type="molecule type" value="Genomic_DNA"/>
</dbReference>
<dbReference type="InterPro" id="IPR007138">
    <property type="entry name" value="ABM_dom"/>
</dbReference>
<dbReference type="GO" id="GO:0016853">
    <property type="term" value="F:isomerase activity"/>
    <property type="evidence" value="ECO:0007669"/>
    <property type="project" value="UniProtKB-KW"/>
</dbReference>
<dbReference type="PANTHER" id="PTHR33336:SF1">
    <property type="entry name" value="(4S)-4-HYDROXY-5-PHOSPHONOOXYPENTANE-2,3-DIONE ISOMERASE"/>
    <property type="match status" value="1"/>
</dbReference>
<comment type="caution">
    <text evidence="2">The sequence shown here is derived from an EMBL/GenBank/DDBJ whole genome shotgun (WGS) entry which is preliminary data.</text>
</comment>
<evidence type="ECO:0000259" key="1">
    <source>
        <dbReference type="PROSITE" id="PS51725"/>
    </source>
</evidence>
<keyword evidence="2" id="KW-0413">Isomerase</keyword>
<evidence type="ECO:0000313" key="2">
    <source>
        <dbReference type="EMBL" id="CAI7998905.1"/>
    </source>
</evidence>
<dbReference type="Gene3D" id="3.30.70.100">
    <property type="match status" value="1"/>
</dbReference>
<feature type="domain" description="ABM" evidence="1">
    <location>
        <begin position="2"/>
        <end position="97"/>
    </location>
</feature>
<dbReference type="SUPFAM" id="SSF54909">
    <property type="entry name" value="Dimeric alpha+beta barrel"/>
    <property type="match status" value="1"/>
</dbReference>
<name>A0AA35R008_GEOBA</name>
<keyword evidence="3" id="KW-1185">Reference proteome</keyword>
<reference evidence="2" key="1">
    <citation type="submission" date="2023-03" db="EMBL/GenBank/DDBJ databases">
        <authorList>
            <person name="Steffen K."/>
            <person name="Cardenas P."/>
        </authorList>
    </citation>
    <scope>NUCLEOTIDE SEQUENCE</scope>
</reference>
<organism evidence="2 3">
    <name type="scientific">Geodia barretti</name>
    <name type="common">Barrett's horny sponge</name>
    <dbReference type="NCBI Taxonomy" id="519541"/>
    <lineage>
        <taxon>Eukaryota</taxon>
        <taxon>Metazoa</taxon>
        <taxon>Porifera</taxon>
        <taxon>Demospongiae</taxon>
        <taxon>Heteroscleromorpha</taxon>
        <taxon>Tetractinellida</taxon>
        <taxon>Astrophorina</taxon>
        <taxon>Geodiidae</taxon>
        <taxon>Geodia</taxon>
    </lineage>
</organism>
<gene>
    <name evidence="2" type="ORF">GBAR_LOCUS2559</name>
</gene>
<proteinExistence type="predicted"/>
<dbReference type="Pfam" id="PF03992">
    <property type="entry name" value="ABM"/>
    <property type="match status" value="1"/>
</dbReference>
<dbReference type="PANTHER" id="PTHR33336">
    <property type="entry name" value="QUINOL MONOOXYGENASE YGIN-RELATED"/>
    <property type="match status" value="1"/>
</dbReference>
<dbReference type="Proteomes" id="UP001174909">
    <property type="component" value="Unassembled WGS sequence"/>
</dbReference>
<protein>
    <submittedName>
        <fullName evidence="2">(4S)-4-hydroxy-5-phosphonooxypentane-2,3-dione isomerase</fullName>
    </submittedName>
</protein>
<dbReference type="InterPro" id="IPR011008">
    <property type="entry name" value="Dimeric_a/b-barrel"/>
</dbReference>
<sequence length="113" mass="13117">MHAIFVTIKIKPGFADQFREASFGDSQGSVRDEPGCFRFDILEDKSDPNTFYLYEVYADGEAHMDAHRNAPHYKKWRETVQDWFDGDIQAIPMNTVFPSDEGWRAQKPGLLNW</sequence>
<evidence type="ECO:0000313" key="3">
    <source>
        <dbReference type="Proteomes" id="UP001174909"/>
    </source>
</evidence>
<dbReference type="PROSITE" id="PS51725">
    <property type="entry name" value="ABM"/>
    <property type="match status" value="1"/>
</dbReference>
<dbReference type="InterPro" id="IPR050744">
    <property type="entry name" value="AI-2_Isomerase_LsrG"/>
</dbReference>
<dbReference type="GO" id="GO:0005829">
    <property type="term" value="C:cytosol"/>
    <property type="evidence" value="ECO:0007669"/>
    <property type="project" value="TreeGrafter"/>
</dbReference>